<organism evidence="3 4">
    <name type="scientific">Pediococcus argentinicus</name>
    <dbReference type="NCBI Taxonomy" id="480391"/>
    <lineage>
        <taxon>Bacteria</taxon>
        <taxon>Bacillati</taxon>
        <taxon>Bacillota</taxon>
        <taxon>Bacilli</taxon>
        <taxon>Lactobacillales</taxon>
        <taxon>Lactobacillaceae</taxon>
        <taxon>Pediococcus</taxon>
    </lineage>
</organism>
<proteinExistence type="predicted"/>
<evidence type="ECO:0000256" key="1">
    <source>
        <dbReference type="SAM" id="MobiDB-lite"/>
    </source>
</evidence>
<evidence type="ECO:0000313" key="4">
    <source>
        <dbReference type="Proteomes" id="UP000051249"/>
    </source>
</evidence>
<name>A0A0R2NIW7_9LACO</name>
<gene>
    <name evidence="3" type="ORF">IV88_GL001497</name>
</gene>
<dbReference type="Proteomes" id="UP000051249">
    <property type="component" value="Unassembled WGS sequence"/>
</dbReference>
<dbReference type="Gene3D" id="3.10.20.470">
    <property type="match status" value="1"/>
</dbReference>
<comment type="caution">
    <text evidence="3">The sequence shown here is derived from an EMBL/GenBank/DDBJ whole genome shotgun (WGS) entry which is preliminary data.</text>
</comment>
<dbReference type="InterPro" id="IPR041558">
    <property type="entry name" value="MucBP_2"/>
</dbReference>
<sequence>MQNLDKNVKNDLRKNRFNMLQTYLTTATTLTLLAAGGLVMNVHADSFGGDNKQSVPEATVSRAEDTTLSNKNTAPVASSKTANAVNETAVSTASPEPAKDTKAPVATTDNSESTKPANDTAASAASSELNKEFSNTYQEKSKPQVPQFDSISYRNDPNDASAMIPPMDKNGNPSLMADGSRAYPIFKYMPGWIGLVWYQHKNKQHDAGWLQLTPVDANDLSAGYNVPWFEPDLTTDGASYDTAERIDPQTYKWYYKGEPGWDDATMGMAMNTYYNYFPDIQKAEIVFFDKTDNKLIGTKTLTSFTGNTSDYDPSNLIQDLGTLGYVLKDSDFEKGFKYDSTDNTSYEFKNGEWSYAGSND</sequence>
<feature type="compositionally biased region" description="Polar residues" evidence="1">
    <location>
        <begin position="107"/>
        <end position="138"/>
    </location>
</feature>
<dbReference type="AlphaFoldDB" id="A0A0R2NIW7"/>
<evidence type="ECO:0000313" key="3">
    <source>
        <dbReference type="EMBL" id="KRO25734.1"/>
    </source>
</evidence>
<dbReference type="EMBL" id="JQCQ01000006">
    <property type="protein sequence ID" value="KRO25734.1"/>
    <property type="molecule type" value="Genomic_DNA"/>
</dbReference>
<keyword evidence="4" id="KW-1185">Reference proteome</keyword>
<feature type="region of interest" description="Disordered" evidence="1">
    <location>
        <begin position="47"/>
        <end position="150"/>
    </location>
</feature>
<dbReference type="Pfam" id="PF17965">
    <property type="entry name" value="MucBP_2"/>
    <property type="match status" value="1"/>
</dbReference>
<feature type="domain" description="Mucin binding" evidence="2">
    <location>
        <begin position="281"/>
        <end position="348"/>
    </location>
</feature>
<dbReference type="PATRIC" id="fig|480391.4.peg.1522"/>
<accession>A0A0R2NIW7</accession>
<reference evidence="3 4" key="1">
    <citation type="journal article" date="2015" name="Genome Announc.">
        <title>Expanding the biotechnology potential of lactobacilli through comparative genomics of 213 strains and associated genera.</title>
        <authorList>
            <person name="Sun Z."/>
            <person name="Harris H.M."/>
            <person name="McCann A."/>
            <person name="Guo C."/>
            <person name="Argimon S."/>
            <person name="Zhang W."/>
            <person name="Yang X."/>
            <person name="Jeffery I.B."/>
            <person name="Cooney J.C."/>
            <person name="Kagawa T.F."/>
            <person name="Liu W."/>
            <person name="Song Y."/>
            <person name="Salvetti E."/>
            <person name="Wrobel A."/>
            <person name="Rasinkangas P."/>
            <person name="Parkhill J."/>
            <person name="Rea M.C."/>
            <person name="O'Sullivan O."/>
            <person name="Ritari J."/>
            <person name="Douillard F.P."/>
            <person name="Paul Ross R."/>
            <person name="Yang R."/>
            <person name="Briner A.E."/>
            <person name="Felis G.E."/>
            <person name="de Vos W.M."/>
            <person name="Barrangou R."/>
            <person name="Klaenhammer T.R."/>
            <person name="Caufield P.W."/>
            <person name="Cui Y."/>
            <person name="Zhang H."/>
            <person name="O'Toole P.W."/>
        </authorList>
    </citation>
    <scope>NUCLEOTIDE SEQUENCE [LARGE SCALE GENOMIC DNA]</scope>
    <source>
        <strain evidence="3 4">DSM 23026</strain>
    </source>
</reference>
<protein>
    <recommendedName>
        <fullName evidence="2">Mucin binding domain-containing protein</fullName>
    </recommendedName>
</protein>
<dbReference type="RefSeq" id="WP_057798310.1">
    <property type="nucleotide sequence ID" value="NZ_BJZZ01000006.1"/>
</dbReference>
<feature type="compositionally biased region" description="Polar residues" evidence="1">
    <location>
        <begin position="66"/>
        <end position="94"/>
    </location>
</feature>
<evidence type="ECO:0000259" key="2">
    <source>
        <dbReference type="Pfam" id="PF17965"/>
    </source>
</evidence>